<dbReference type="CDD" id="cd15831">
    <property type="entry name" value="BTAD"/>
    <property type="match status" value="1"/>
</dbReference>
<keyword evidence="2" id="KW-0804">Transcription</keyword>
<dbReference type="Gene3D" id="1.25.40.10">
    <property type="entry name" value="Tetratricopeptide repeat domain"/>
    <property type="match status" value="1"/>
</dbReference>
<comment type="caution">
    <text evidence="4">The sequence shown here is derived from an EMBL/GenBank/DDBJ whole genome shotgun (WGS) entry which is preliminary data.</text>
</comment>
<evidence type="ECO:0000256" key="1">
    <source>
        <dbReference type="ARBA" id="ARBA00023015"/>
    </source>
</evidence>
<dbReference type="SMART" id="SM01043">
    <property type="entry name" value="BTAD"/>
    <property type="match status" value="1"/>
</dbReference>
<organism evidence="4 5">
    <name type="scientific">Nonomuraea longicatena</name>
    <dbReference type="NCBI Taxonomy" id="83682"/>
    <lineage>
        <taxon>Bacteria</taxon>
        <taxon>Bacillati</taxon>
        <taxon>Actinomycetota</taxon>
        <taxon>Actinomycetes</taxon>
        <taxon>Streptosporangiales</taxon>
        <taxon>Streptosporangiaceae</taxon>
        <taxon>Nonomuraea</taxon>
    </lineage>
</organism>
<evidence type="ECO:0000259" key="3">
    <source>
        <dbReference type="SMART" id="SM01043"/>
    </source>
</evidence>
<reference evidence="4 5" key="1">
    <citation type="journal article" date="2019" name="Int. J. Syst. Evol. Microbiol.">
        <title>The Global Catalogue of Microorganisms (GCM) 10K type strain sequencing project: providing services to taxonomists for standard genome sequencing and annotation.</title>
        <authorList>
            <consortium name="The Broad Institute Genomics Platform"/>
            <consortium name="The Broad Institute Genome Sequencing Center for Infectious Disease"/>
            <person name="Wu L."/>
            <person name="Ma J."/>
        </authorList>
    </citation>
    <scope>NUCLEOTIDE SEQUENCE [LARGE SCALE GENOMIC DNA]</scope>
    <source>
        <strain evidence="4 5">JCM 11136</strain>
    </source>
</reference>
<evidence type="ECO:0000256" key="2">
    <source>
        <dbReference type="ARBA" id="ARBA00023163"/>
    </source>
</evidence>
<dbReference type="PANTHER" id="PTHR35807">
    <property type="entry name" value="TRANSCRIPTIONAL REGULATOR REDD-RELATED"/>
    <property type="match status" value="1"/>
</dbReference>
<name>A0ABN1PD16_9ACTN</name>
<dbReference type="EMBL" id="BAAAHQ010000011">
    <property type="protein sequence ID" value="GAA0925761.1"/>
    <property type="molecule type" value="Genomic_DNA"/>
</dbReference>
<dbReference type="InterPro" id="IPR011990">
    <property type="entry name" value="TPR-like_helical_dom_sf"/>
</dbReference>
<keyword evidence="5" id="KW-1185">Reference proteome</keyword>
<accession>A0ABN1PD16</accession>
<dbReference type="SUPFAM" id="SSF46894">
    <property type="entry name" value="C-terminal effector domain of the bipartite response regulators"/>
    <property type="match status" value="1"/>
</dbReference>
<evidence type="ECO:0000313" key="4">
    <source>
        <dbReference type="EMBL" id="GAA0925761.1"/>
    </source>
</evidence>
<dbReference type="SUPFAM" id="SSF48452">
    <property type="entry name" value="TPR-like"/>
    <property type="match status" value="1"/>
</dbReference>
<dbReference type="Pfam" id="PF03704">
    <property type="entry name" value="BTAD"/>
    <property type="match status" value="1"/>
</dbReference>
<dbReference type="InterPro" id="IPR016032">
    <property type="entry name" value="Sig_transdc_resp-reg_C-effctor"/>
</dbReference>
<protein>
    <recommendedName>
        <fullName evidence="3">Bacterial transcriptional activator domain-containing protein</fullName>
    </recommendedName>
</protein>
<dbReference type="PANTHER" id="PTHR35807:SF1">
    <property type="entry name" value="TRANSCRIPTIONAL REGULATOR REDD"/>
    <property type="match status" value="1"/>
</dbReference>
<dbReference type="Gene3D" id="1.10.10.10">
    <property type="entry name" value="Winged helix-like DNA-binding domain superfamily/Winged helix DNA-binding domain"/>
    <property type="match status" value="1"/>
</dbReference>
<gene>
    <name evidence="4" type="ORF">GCM10009560_27410</name>
</gene>
<keyword evidence="1" id="KW-0805">Transcription regulation</keyword>
<dbReference type="Proteomes" id="UP001501578">
    <property type="component" value="Unassembled WGS sequence"/>
</dbReference>
<feature type="domain" description="Bacterial transcriptional activator" evidence="3">
    <location>
        <begin position="108"/>
        <end position="253"/>
    </location>
</feature>
<dbReference type="InterPro" id="IPR005158">
    <property type="entry name" value="BTAD"/>
</dbReference>
<proteinExistence type="predicted"/>
<sequence>MIRLLGQVEFTFHDVPWQLPTSASAGALTALALDVGVTVSHHRLCDMLWDTLPSSAITNLRGHIAEVRRYLRLATADTGDAQRIQVVTLRASRGGGGGYRLTARPEDIDVHLFGRHADLGQKAIRHGDWAAAHRALSEGMRLWRGPAGMGVTASDRLRARLDGFTLRFLDFRESLTEALIRLGDLQEASHYAQQMTADHPLRERPWAQLIRTRYLLGDLDGAHVSYDRARRTLNESLGHDPSQHLQQLHVAVIRRDDAVVLDDRGAA</sequence>
<evidence type="ECO:0000313" key="5">
    <source>
        <dbReference type="Proteomes" id="UP001501578"/>
    </source>
</evidence>
<dbReference type="InterPro" id="IPR036388">
    <property type="entry name" value="WH-like_DNA-bd_sf"/>
</dbReference>
<dbReference type="InterPro" id="IPR051677">
    <property type="entry name" value="AfsR-DnrI-RedD_regulator"/>
</dbReference>